<protein>
    <recommendedName>
        <fullName evidence="4">Actin-like ATPase domain-containing protein</fullName>
    </recommendedName>
</protein>
<evidence type="ECO:0000313" key="2">
    <source>
        <dbReference type="EMBL" id="PBK65417.1"/>
    </source>
</evidence>
<dbReference type="Proteomes" id="UP000218334">
    <property type="component" value="Unassembled WGS sequence"/>
</dbReference>
<dbReference type="PANTHER" id="PTHR14187:SF5">
    <property type="entry name" value="HEAT SHOCK 70 KDA PROTEIN 12A"/>
    <property type="match status" value="1"/>
</dbReference>
<evidence type="ECO:0000313" key="3">
    <source>
        <dbReference type="Proteomes" id="UP000218334"/>
    </source>
</evidence>
<dbReference type="STRING" id="1076256.A0A2H3BLI6"/>
<dbReference type="SUPFAM" id="SSF53067">
    <property type="entry name" value="Actin-like ATPase domain"/>
    <property type="match status" value="2"/>
</dbReference>
<feature type="coiled-coil region" evidence="1">
    <location>
        <begin position="493"/>
        <end position="534"/>
    </location>
</feature>
<gene>
    <name evidence="2" type="ORF">ARMSODRAFT_1006573</name>
</gene>
<name>A0A2H3BLI6_9AGAR</name>
<dbReference type="CDD" id="cd10170">
    <property type="entry name" value="ASKHA_NBD_HSP70"/>
    <property type="match status" value="1"/>
</dbReference>
<dbReference type="PANTHER" id="PTHR14187">
    <property type="entry name" value="ALPHA KINASE/ELONGATION FACTOR 2 KINASE"/>
    <property type="match status" value="1"/>
</dbReference>
<accession>A0A2H3BLI6</accession>
<evidence type="ECO:0000256" key="1">
    <source>
        <dbReference type="SAM" id="Coils"/>
    </source>
</evidence>
<dbReference type="Gene3D" id="3.30.420.40">
    <property type="match status" value="1"/>
</dbReference>
<sequence>MNGNESYGAGCILYTRPSTAVNTVLLELLTVRLRHPYDGTRTTVLYGDDTRQTKDTYTRSISINNRAVVTERPRYSILIHDVAAFHSISPSEHASEAVRRISSEVGHSIGLGNDFQWSIILNFDDGRTSILDPEITPEIRCNVSGPSAKIPTVLYYDQSGDLKAAGAEALDENVVRSAEAEGWVKYSRFKPHLCRKWAFIEEISEQIVPLPSGKDVVEVFGDFYAYLVKCTLSHVQDSHPSGASFLSCVQDHIEYIISYPNGWDGIQEEKLRRAAVYAGLIYDNDKDHERIHFMAEVEAILHFCIDRGLFPLLRDREGVMVVDAGRRTVDISTYTRTSSGSTNEKLRGSQYEGEVELIAKCFGETTMRRFGPGNADGPAFIQFGSMRDRDPQVDIRNGRLRLAGSDVASFFEPEVSSILREIDNHRISAKVFVSSIFLVGSFAANDWLFQRIREHVEPSGVSVARPEGDMDKAVADGAVSFYIHNILFESLLVRELQEQVRALLKEKEELKQELLGTREALTREQEEVRRLRNARAEVDTWYRSGRRICQDEM</sequence>
<dbReference type="EMBL" id="KZ293445">
    <property type="protein sequence ID" value="PBK65417.1"/>
    <property type="molecule type" value="Genomic_DNA"/>
</dbReference>
<evidence type="ECO:0008006" key="4">
    <source>
        <dbReference type="Google" id="ProtNLM"/>
    </source>
</evidence>
<dbReference type="InterPro" id="IPR043129">
    <property type="entry name" value="ATPase_NBD"/>
</dbReference>
<keyword evidence="1" id="KW-0175">Coiled coil</keyword>
<keyword evidence="3" id="KW-1185">Reference proteome</keyword>
<proteinExistence type="predicted"/>
<reference evidence="3" key="1">
    <citation type="journal article" date="2017" name="Nat. Ecol. Evol.">
        <title>Genome expansion and lineage-specific genetic innovations in the forest pathogenic fungi Armillaria.</title>
        <authorList>
            <person name="Sipos G."/>
            <person name="Prasanna A.N."/>
            <person name="Walter M.C."/>
            <person name="O'Connor E."/>
            <person name="Balint B."/>
            <person name="Krizsan K."/>
            <person name="Kiss B."/>
            <person name="Hess J."/>
            <person name="Varga T."/>
            <person name="Slot J."/>
            <person name="Riley R."/>
            <person name="Boka B."/>
            <person name="Rigling D."/>
            <person name="Barry K."/>
            <person name="Lee J."/>
            <person name="Mihaltcheva S."/>
            <person name="LaButti K."/>
            <person name="Lipzen A."/>
            <person name="Waldron R."/>
            <person name="Moloney N.M."/>
            <person name="Sperisen C."/>
            <person name="Kredics L."/>
            <person name="Vagvoelgyi C."/>
            <person name="Patrignani A."/>
            <person name="Fitzpatrick D."/>
            <person name="Nagy I."/>
            <person name="Doyle S."/>
            <person name="Anderson J.B."/>
            <person name="Grigoriev I.V."/>
            <person name="Gueldener U."/>
            <person name="Muensterkoetter M."/>
            <person name="Nagy L.G."/>
        </authorList>
    </citation>
    <scope>NUCLEOTIDE SEQUENCE [LARGE SCALE GENOMIC DNA]</scope>
    <source>
        <strain evidence="3">28-4</strain>
    </source>
</reference>
<organism evidence="2 3">
    <name type="scientific">Armillaria solidipes</name>
    <dbReference type="NCBI Taxonomy" id="1076256"/>
    <lineage>
        <taxon>Eukaryota</taxon>
        <taxon>Fungi</taxon>
        <taxon>Dikarya</taxon>
        <taxon>Basidiomycota</taxon>
        <taxon>Agaricomycotina</taxon>
        <taxon>Agaricomycetes</taxon>
        <taxon>Agaricomycetidae</taxon>
        <taxon>Agaricales</taxon>
        <taxon>Marasmiineae</taxon>
        <taxon>Physalacriaceae</taxon>
        <taxon>Armillaria</taxon>
    </lineage>
</organism>
<dbReference type="AlphaFoldDB" id="A0A2H3BLI6"/>